<dbReference type="InterPro" id="IPR016036">
    <property type="entry name" value="Malonyl_transacylase_ACP-bd"/>
</dbReference>
<dbReference type="GO" id="GO:0004312">
    <property type="term" value="F:fatty acid synthase activity"/>
    <property type="evidence" value="ECO:0007669"/>
    <property type="project" value="TreeGrafter"/>
</dbReference>
<dbReference type="InterPro" id="IPR042104">
    <property type="entry name" value="PKS_dehydratase_sf"/>
</dbReference>
<dbReference type="InterPro" id="IPR049551">
    <property type="entry name" value="PKS_DH_C"/>
</dbReference>
<dbReference type="SMART" id="SM00826">
    <property type="entry name" value="PKS_DH"/>
    <property type="match status" value="1"/>
</dbReference>
<dbReference type="CDD" id="cd02440">
    <property type="entry name" value="AdoMet_MTases"/>
    <property type="match status" value="1"/>
</dbReference>
<evidence type="ECO:0000259" key="7">
    <source>
        <dbReference type="PROSITE" id="PS50075"/>
    </source>
</evidence>
<evidence type="ECO:0000256" key="6">
    <source>
        <dbReference type="PROSITE-ProRule" id="PRU01363"/>
    </source>
</evidence>
<dbReference type="Pfam" id="PF22621">
    <property type="entry name" value="CurL-like_PKS_C"/>
    <property type="match status" value="1"/>
</dbReference>
<dbReference type="Pfam" id="PF00698">
    <property type="entry name" value="Acyl_transf_1"/>
    <property type="match status" value="1"/>
</dbReference>
<dbReference type="SUPFAM" id="SSF55048">
    <property type="entry name" value="Probable ACP-binding domain of malonyl-CoA ACP transacylase"/>
    <property type="match status" value="1"/>
</dbReference>
<sequence>MDPSQRPDCRRDTDPAVVVGYAVRYPQDATDAESFWEFLLQARESSTAFPPDRINSNAFYHPDPDHGGTFHTQGAHFLRDNPIGFDSAFFKMSKSEVLSLDPQHRLVMENVYHALENGMSYSGFVGSDGKCFTFDHRANGYARGEGVGTVIVKRLSTAIRDGDTIRAVIRGTGLNQDGRTLGITYPSLSAQEQLIRDTYQRAGLDTSDTCYIESHGTGTQAGDFVETSAISQAFKTKERDLPLYIGALKTNIGHLEGGSGIAGLIKTIRILETGVIPPNVNFEKPNPKISFDEWRLSLPTRCEPWPTSGLRRASVSCFGLSGTNSHCILDDACSFLKSYDDSKEGQGRDKSLCKETFPVNADRQLNSEYTRDVVQNTMTNGHVEERAPGKLFLLSGFDEDGLIRSTHNLAAYLSTNQSEDSLPSIHDLAYTLSERRTCFPWKTCILAQSMSDLQEGLSKANIQRCYSRSPPRLGFVFTGQGAQYPNMGKQLLRYQVYRESLESANTYFQTLGSSWSLLDELCREGETTRIDDPAVAHPSSTAIQIALVDLLRSWGIYPSRVVGHSSGEIAAAYCAGRISREAAWRVAYFRGQVVNEAITHAGSMMAVGLSVQDLKPYLEKVQRDHPPGVLTIACFNSPKNQTVSGDTVLIDGLMDELAQNRVFARKLNVSKAYHSAHMRVFAESYESSMGSLDEGSLDVPQQSIAMFSTCTGKKLPATKLTGSYWCENMLSPVKFQEALDELCYSFTGDDNQGEGWLQVDELLEIGTHGVLRTAIKESMHLNDKIHYNSILDRNVGDTQTALEAVAHLVSSGYPVRVSEVNRTEDTVSAPKLLVGLPCYPFNHENRVIHESRLARNLRLRPFPRHDIFGAPVQDWDPRYPKWRHFLRLGENPWLKQYKVNGEMVFPPGGFIAMAIESSLQVAEKDKPVAGILLENVALGPALALSETTHGVEITLSQHPIDNGSVRKRFHVSSYCEDQDRWTEHCSGYVTIQYQDMENGVCEATSHGAEIDILDDQLGDTIKHCQKSVDFAPFNNGLQTSNLNLGPIFHNLIELKVSGSQKGTSISVVEVPDIQAVMPKNYTHPHMIHPVTLESFLQPVMAAINDLQRDQKSESLYTPCRIEKAWVSCNISSAPGTEFKCSAIAKTTGKDSCSVDTRITSAGQCSMIVRGICYERLIFADQASADTDMGQYYSIDWQPDIHLLSNSFVDHSVQPSKTKYETELEWFTDLQLTSTLLATDALLATKGLDPSNLEPHYQRFYDLLKHIAADILTDSIPSVPFKIWQRYAQHPKLKAELFRKVEARDSDGALLLRVGSKLPSFFRKEADPLHIMFGQDDLMTRYYNDDFEIGNIPERLSLFLSLLRWNKSNLRVLEVGGGTGSFTAKVLPQLCPQDHDGSVSQYVFTDLSAGFFEKAKERLKQWNSTVSYKKLDVGVDPIAQGFEPGTFDLVLASNVLHATPDLQKTLKNIHSLLKPGGKLICHEGVRQDTLWTNISFSSLSGWWLGVEPERRWCPYISTPSWDKYLRKSGFSGLDLEFPSSHYPEFSKISVIISTARDNADDHIRVPEGTEGVVIIVPEESASPLAEIFGAQLSKLGLRWLKHTLADVDTMEFHNKIAISMLEADRPFLTDCSAGDFSSVCTTLSKVKGCLWITGNSNLDPSYAISTGFVRELRSKDEMNDSNFVVFNIGDCEDADQEIAKSMVKVFTHQFLTGNWNTQNSEYLLENGIIMANRLVPNKDVTSGVKTPRSMPQPILGRRNSAQVPLQHTMDNRSKSHDILAETISQLLRDKPMPRNLSDRVFTYSELQNAVRRLDLGSNTGAATVHHPEDPNHAQPESFYTLTQDGSYGLIGMSGDILNQHMVHLAGRGAKSIVVITDTCEADKTWIESTIGMLRDYECTVHLYQRDPSQTAASQVAERSQDHPPIRGVISCSWPLDDSDQQNPNSPSVRRYIFDLINIHESLPDLDLLIMFAPLTLTAGHGSVYLNPVCAVQDAIAHHRAASGRRAASITLGDMNAQEMTSCFDYAIETQRKPSAKSHQLIGHFPPPSFYQARQRPAPKYLADPLFLRLPVTSLPEKGNTVQHERKESMRDLLAAATDAEQAAAIVSGQIRRKLSNLLNVTEDEIREVDDIRTNGVDSLIEMEFRNWLDRELNTQIPVQDLTSQSIFRLSVQAVSTSPVARFG</sequence>
<name>A0AAD4GS58_ASPNN</name>
<dbReference type="SUPFAM" id="SSF52151">
    <property type="entry name" value="FabD/lysophospholipase-like"/>
    <property type="match status" value="1"/>
</dbReference>
<evidence type="ECO:0000256" key="4">
    <source>
        <dbReference type="ARBA" id="ARBA00023268"/>
    </source>
</evidence>
<dbReference type="InterPro" id="IPR036736">
    <property type="entry name" value="ACP-like_sf"/>
</dbReference>
<dbReference type="SMART" id="SM00827">
    <property type="entry name" value="PKS_AT"/>
    <property type="match status" value="1"/>
</dbReference>
<dbReference type="Gene3D" id="3.40.50.720">
    <property type="entry name" value="NAD(P)-binding Rossmann-like Domain"/>
    <property type="match status" value="1"/>
</dbReference>
<dbReference type="EMBL" id="VCAU01000064">
    <property type="protein sequence ID" value="KAF9887261.1"/>
    <property type="molecule type" value="Genomic_DNA"/>
</dbReference>
<dbReference type="InterPro" id="IPR020807">
    <property type="entry name" value="PKS_DH"/>
</dbReference>
<evidence type="ECO:0000256" key="5">
    <source>
        <dbReference type="ARBA" id="ARBA00023315"/>
    </source>
</evidence>
<evidence type="ECO:0008006" key="12">
    <source>
        <dbReference type="Google" id="ProtNLM"/>
    </source>
</evidence>
<comment type="caution">
    <text evidence="6">Lacks conserved residue(s) required for the propagation of feature annotation.</text>
</comment>
<proteinExistence type="predicted"/>
<dbReference type="Gene3D" id="1.10.1200.10">
    <property type="entry name" value="ACP-like"/>
    <property type="match status" value="1"/>
</dbReference>
<dbReference type="CDD" id="cd00833">
    <property type="entry name" value="PKS"/>
    <property type="match status" value="1"/>
</dbReference>
<dbReference type="PANTHER" id="PTHR43775">
    <property type="entry name" value="FATTY ACID SYNTHASE"/>
    <property type="match status" value="1"/>
</dbReference>
<dbReference type="Pfam" id="PF08242">
    <property type="entry name" value="Methyltransf_12"/>
    <property type="match status" value="1"/>
</dbReference>
<dbReference type="Gene3D" id="3.40.366.10">
    <property type="entry name" value="Malonyl-Coenzyme A Acyl Carrier Protein, domain 2"/>
    <property type="match status" value="1"/>
</dbReference>
<dbReference type="Pfam" id="PF08659">
    <property type="entry name" value="KR"/>
    <property type="match status" value="1"/>
</dbReference>
<dbReference type="PROSITE" id="PS50075">
    <property type="entry name" value="CARRIER"/>
    <property type="match status" value="1"/>
</dbReference>
<evidence type="ECO:0000256" key="3">
    <source>
        <dbReference type="ARBA" id="ARBA00022679"/>
    </source>
</evidence>
<dbReference type="SMART" id="SM00825">
    <property type="entry name" value="PKS_KS"/>
    <property type="match status" value="1"/>
</dbReference>
<dbReference type="Gene3D" id="3.40.47.10">
    <property type="match status" value="2"/>
</dbReference>
<dbReference type="Proteomes" id="UP001194746">
    <property type="component" value="Unassembled WGS sequence"/>
</dbReference>
<evidence type="ECO:0000259" key="8">
    <source>
        <dbReference type="PROSITE" id="PS52004"/>
    </source>
</evidence>
<dbReference type="InterPro" id="IPR016035">
    <property type="entry name" value="Acyl_Trfase/lysoPLipase"/>
</dbReference>
<keyword evidence="5" id="KW-0012">Acyltransferase</keyword>
<dbReference type="Pfam" id="PF00109">
    <property type="entry name" value="ketoacyl-synt"/>
    <property type="match status" value="2"/>
</dbReference>
<dbReference type="Pfam" id="PF02801">
    <property type="entry name" value="Ketoacyl-synt_C"/>
    <property type="match status" value="1"/>
</dbReference>
<dbReference type="InterPro" id="IPR032821">
    <property type="entry name" value="PKS_assoc"/>
</dbReference>
<dbReference type="InterPro" id="IPR049552">
    <property type="entry name" value="PKS_DH_N"/>
</dbReference>
<feature type="region of interest" description="C-terminal hotdog fold" evidence="6">
    <location>
        <begin position="1025"/>
        <end position="1182"/>
    </location>
</feature>
<feature type="domain" description="Ketosynthase family 3 (KS3)" evidence="8">
    <location>
        <begin position="13"/>
        <end position="331"/>
    </location>
</feature>
<dbReference type="GO" id="GO:0006633">
    <property type="term" value="P:fatty acid biosynthetic process"/>
    <property type="evidence" value="ECO:0007669"/>
    <property type="project" value="TreeGrafter"/>
</dbReference>
<dbReference type="InterPro" id="IPR013217">
    <property type="entry name" value="Methyltransf_12"/>
</dbReference>
<keyword evidence="3" id="KW-0808">Transferase</keyword>
<dbReference type="InterPro" id="IPR014043">
    <property type="entry name" value="Acyl_transferase_dom"/>
</dbReference>
<dbReference type="Pfam" id="PF16197">
    <property type="entry name" value="KAsynt_C_assoc"/>
    <property type="match status" value="1"/>
</dbReference>
<dbReference type="PROSITE" id="PS52019">
    <property type="entry name" value="PKS_MFAS_DH"/>
    <property type="match status" value="1"/>
</dbReference>
<dbReference type="InterPro" id="IPR050091">
    <property type="entry name" value="PKS_NRPS_Biosynth_Enz"/>
</dbReference>
<dbReference type="SUPFAM" id="SSF47336">
    <property type="entry name" value="ACP-like"/>
    <property type="match status" value="1"/>
</dbReference>
<dbReference type="SUPFAM" id="SSF53901">
    <property type="entry name" value="Thiolase-like"/>
    <property type="match status" value="2"/>
</dbReference>
<dbReference type="InterPro" id="IPR029063">
    <property type="entry name" value="SAM-dependent_MTases_sf"/>
</dbReference>
<dbReference type="SUPFAM" id="SSF53335">
    <property type="entry name" value="S-adenosyl-L-methionine-dependent methyltransferases"/>
    <property type="match status" value="1"/>
</dbReference>
<keyword evidence="1" id="KW-0596">Phosphopantetheine</keyword>
<feature type="domain" description="Carrier" evidence="7">
    <location>
        <begin position="2100"/>
        <end position="2177"/>
    </location>
</feature>
<accession>A0AAD4GS58</accession>
<evidence type="ECO:0000313" key="10">
    <source>
        <dbReference type="EMBL" id="KAF9887261.1"/>
    </source>
</evidence>
<feature type="domain" description="PKS/mFAS DH" evidence="9">
    <location>
        <begin position="865"/>
        <end position="1182"/>
    </location>
</feature>
<dbReference type="InterPro" id="IPR014031">
    <property type="entry name" value="Ketoacyl_synth_C"/>
</dbReference>
<evidence type="ECO:0000313" key="11">
    <source>
        <dbReference type="Proteomes" id="UP001194746"/>
    </source>
</evidence>
<dbReference type="Gene3D" id="3.30.70.3290">
    <property type="match status" value="1"/>
</dbReference>
<evidence type="ECO:0000256" key="2">
    <source>
        <dbReference type="ARBA" id="ARBA00022553"/>
    </source>
</evidence>
<dbReference type="Pfam" id="PF14765">
    <property type="entry name" value="PS-DH"/>
    <property type="match status" value="1"/>
</dbReference>
<organism evidence="10 11">
    <name type="scientific">Aspergillus nanangensis</name>
    <dbReference type="NCBI Taxonomy" id="2582783"/>
    <lineage>
        <taxon>Eukaryota</taxon>
        <taxon>Fungi</taxon>
        <taxon>Dikarya</taxon>
        <taxon>Ascomycota</taxon>
        <taxon>Pezizomycotina</taxon>
        <taxon>Eurotiomycetes</taxon>
        <taxon>Eurotiomycetidae</taxon>
        <taxon>Eurotiales</taxon>
        <taxon>Aspergillaceae</taxon>
        <taxon>Aspergillus</taxon>
        <taxon>Aspergillus subgen. Circumdati</taxon>
    </lineage>
</organism>
<dbReference type="InterPro" id="IPR020841">
    <property type="entry name" value="PKS_Beta-ketoAc_synthase_dom"/>
</dbReference>
<reference evidence="10" key="2">
    <citation type="submission" date="2020-02" db="EMBL/GenBank/DDBJ databases">
        <authorList>
            <person name="Gilchrist C.L.M."/>
            <person name="Chooi Y.-H."/>
        </authorList>
    </citation>
    <scope>NUCLEOTIDE SEQUENCE</scope>
    <source>
        <strain evidence="10">MST-FP2251</strain>
    </source>
</reference>
<keyword evidence="2" id="KW-0597">Phosphoprotein</keyword>
<evidence type="ECO:0000256" key="1">
    <source>
        <dbReference type="ARBA" id="ARBA00022450"/>
    </source>
</evidence>
<feature type="region of interest" description="N-terminal hotdog fold" evidence="6">
    <location>
        <begin position="865"/>
        <end position="996"/>
    </location>
</feature>
<dbReference type="Gene3D" id="3.10.129.110">
    <property type="entry name" value="Polyketide synthase dehydratase"/>
    <property type="match status" value="1"/>
</dbReference>
<gene>
    <name evidence="10" type="ORF">FE257_010389</name>
</gene>
<dbReference type="Pfam" id="PF21089">
    <property type="entry name" value="PKS_DH_N"/>
    <property type="match status" value="1"/>
</dbReference>
<dbReference type="Gene3D" id="3.40.50.150">
    <property type="entry name" value="Vaccinia Virus protein VP39"/>
    <property type="match status" value="1"/>
</dbReference>
<keyword evidence="11" id="KW-1185">Reference proteome</keyword>
<dbReference type="PANTHER" id="PTHR43775:SF29">
    <property type="entry name" value="ASPERFURANONE POLYKETIDE SYNTHASE AFOG-RELATED"/>
    <property type="match status" value="1"/>
</dbReference>
<dbReference type="GO" id="GO:0044550">
    <property type="term" value="P:secondary metabolite biosynthetic process"/>
    <property type="evidence" value="ECO:0007669"/>
    <property type="project" value="TreeGrafter"/>
</dbReference>
<dbReference type="InterPro" id="IPR009081">
    <property type="entry name" value="PP-bd_ACP"/>
</dbReference>
<protein>
    <recommendedName>
        <fullName evidence="12">Carrier domain-containing protein</fullName>
    </recommendedName>
</protein>
<reference evidence="10" key="1">
    <citation type="journal article" date="2019" name="Beilstein J. Org. Chem.">
        <title>Nanangenines: drimane sesquiterpenoids as the dominant metabolite cohort of a novel Australian fungus, Aspergillus nanangensis.</title>
        <authorList>
            <person name="Lacey H.J."/>
            <person name="Gilchrist C.L.M."/>
            <person name="Crombie A."/>
            <person name="Kalaitzis J.A."/>
            <person name="Vuong D."/>
            <person name="Rutledge P.J."/>
            <person name="Turner P."/>
            <person name="Pitt J.I."/>
            <person name="Lacey E."/>
            <person name="Chooi Y.H."/>
            <person name="Piggott A.M."/>
        </authorList>
    </citation>
    <scope>NUCLEOTIDE SEQUENCE</scope>
    <source>
        <strain evidence="10">MST-FP2251</strain>
    </source>
</reference>
<dbReference type="InterPro" id="IPR001227">
    <property type="entry name" value="Ac_transferase_dom_sf"/>
</dbReference>
<dbReference type="InterPro" id="IPR014030">
    <property type="entry name" value="Ketoacyl_synth_N"/>
</dbReference>
<dbReference type="InterPro" id="IPR049900">
    <property type="entry name" value="PKS_mFAS_DH"/>
</dbReference>
<evidence type="ECO:0000259" key="9">
    <source>
        <dbReference type="PROSITE" id="PS52019"/>
    </source>
</evidence>
<dbReference type="InterPro" id="IPR016039">
    <property type="entry name" value="Thiolase-like"/>
</dbReference>
<comment type="caution">
    <text evidence="10">The sequence shown here is derived from an EMBL/GenBank/DDBJ whole genome shotgun (WGS) entry which is preliminary data.</text>
</comment>
<keyword evidence="4" id="KW-0511">Multifunctional enzyme</keyword>
<dbReference type="InterPro" id="IPR013968">
    <property type="entry name" value="PKS_KR"/>
</dbReference>
<dbReference type="PROSITE" id="PS52004">
    <property type="entry name" value="KS3_2"/>
    <property type="match status" value="1"/>
</dbReference>